<feature type="coiled-coil region" evidence="5">
    <location>
        <begin position="552"/>
        <end position="579"/>
    </location>
</feature>
<evidence type="ECO:0000256" key="5">
    <source>
        <dbReference type="SAM" id="Coils"/>
    </source>
</evidence>
<evidence type="ECO:0000256" key="3">
    <source>
        <dbReference type="ARBA" id="ARBA00022490"/>
    </source>
</evidence>
<comment type="subcellular location">
    <subcellularLocation>
        <location evidence="2">Cytoplasm</location>
    </subcellularLocation>
    <subcellularLocation>
        <location evidence="1">Endosome</location>
    </subcellularLocation>
</comment>
<evidence type="ECO:0000256" key="2">
    <source>
        <dbReference type="ARBA" id="ARBA00004496"/>
    </source>
</evidence>
<dbReference type="Gene3D" id="1.20.140.50">
    <property type="entry name" value="alix/aip1 like domains"/>
    <property type="match status" value="1"/>
</dbReference>
<dbReference type="InterPro" id="IPR025304">
    <property type="entry name" value="ALIX_V_dom"/>
</dbReference>
<dbReference type="PANTHER" id="PTHR23030:SF30">
    <property type="entry name" value="TYROSINE-PROTEIN PHOSPHATASE NON-RECEPTOR TYPE 23"/>
    <property type="match status" value="1"/>
</dbReference>
<dbReference type="InterPro" id="IPR038499">
    <property type="entry name" value="BRO1_sf"/>
</dbReference>
<protein>
    <recommendedName>
        <fullName evidence="6">BRO1 domain-containing protein</fullName>
    </recommendedName>
</protein>
<keyword evidence="4" id="KW-0967">Endosome</keyword>
<keyword evidence="8" id="KW-1185">Reference proteome</keyword>
<name>A0ABQ7J5P3_9APIC</name>
<organism evidence="7 8">
    <name type="scientific">Cardiosporidium cionae</name>
    <dbReference type="NCBI Taxonomy" id="476202"/>
    <lineage>
        <taxon>Eukaryota</taxon>
        <taxon>Sar</taxon>
        <taxon>Alveolata</taxon>
        <taxon>Apicomplexa</taxon>
        <taxon>Aconoidasida</taxon>
        <taxon>Nephromycida</taxon>
        <taxon>Cardiosporidium</taxon>
    </lineage>
</organism>
<evidence type="ECO:0000313" key="8">
    <source>
        <dbReference type="Proteomes" id="UP000823046"/>
    </source>
</evidence>
<dbReference type="Gene3D" id="1.20.120.560">
    <property type="entry name" value="alix/aip1 in complex with the ypdl late domain"/>
    <property type="match status" value="1"/>
</dbReference>
<dbReference type="Proteomes" id="UP000823046">
    <property type="component" value="Unassembled WGS sequence"/>
</dbReference>
<dbReference type="SMART" id="SM01041">
    <property type="entry name" value="BRO1"/>
    <property type="match status" value="1"/>
</dbReference>
<dbReference type="EMBL" id="JADAQX010000816">
    <property type="protein sequence ID" value="KAF8819326.1"/>
    <property type="molecule type" value="Genomic_DNA"/>
</dbReference>
<dbReference type="Gene3D" id="1.25.40.280">
    <property type="entry name" value="alix/aip1 like domains"/>
    <property type="match status" value="1"/>
</dbReference>
<keyword evidence="5" id="KW-0175">Coiled coil</keyword>
<evidence type="ECO:0000259" key="6">
    <source>
        <dbReference type="PROSITE" id="PS51180"/>
    </source>
</evidence>
<evidence type="ECO:0000256" key="1">
    <source>
        <dbReference type="ARBA" id="ARBA00004177"/>
    </source>
</evidence>
<sequence>MWSIELKRTETVNIVDPIGRYCKVNYGMGQYDNIQKSLEEANNLRSHFCSLRKLLNYSTGDVSDSVLTALRRYLFICHTLSTRFPFGTHKGMVKLTFKWSDTWKRQDKLISGGIAFEKANVLYNIGAIIANFAFQNSTKKDGMKQALSDLQYAAGLFCFLRDKILPQFPVNMCDDLSSHSINMLINMCIGKSQEMVYEKALLDNLNHSLLSKLSKQASIFYSMAKIEAGRLGTVATPQFNAFSLYDLTYHSVAHYQMVLNDHPAVLKKSEGYGMLIARLRLAVAYCKEACTIFSHSENVITTIDLSQLFGTVSKFLQSLENDNQNCYLESIPNPSTLPELDGASFVKSTPVKWEDIWDSVDAMVEAFDYLVPSHVREKGEQFKATCRSLVSSAKETMLPLQKEMEEFEFVTCTNSKSQILDTLWNRIQTFQNSGGIGITGVNRIDANILHLEEVSRECHKIFENIKESLNLSMPSYNDFAEINKQKGEFMNRVCVLESKVYEANNANRKVRIDFESNSRFLKILTGSRTDLEMASASLSDKSPQSPPLTAAMNGVKQAMETLQSTFKTLEKEVEEQGDKFIQKLIEAGSGENLDSIAENSLRPVSKISNQLKEEIGAFYRAFASAKAVQAAEMGGNNPLEQFQNDVLGSISSLKILQQQLSDGFTFFTQLNNISKTLQQQVIEWTSSPRNS</sequence>
<gene>
    <name evidence="7" type="ORF">IE077_001186</name>
</gene>
<reference evidence="7 8" key="1">
    <citation type="journal article" date="2020" name="bioRxiv">
        <title>Metabolic contributions of an alphaproteobacterial endosymbiont in the apicomplexan Cardiosporidium cionae.</title>
        <authorList>
            <person name="Hunter E.S."/>
            <person name="Paight C.J."/>
            <person name="Lane C.E."/>
        </authorList>
    </citation>
    <scope>NUCLEOTIDE SEQUENCE [LARGE SCALE GENOMIC DNA]</scope>
    <source>
        <strain evidence="7">ESH_2018</strain>
    </source>
</reference>
<proteinExistence type="predicted"/>
<evidence type="ECO:0000313" key="7">
    <source>
        <dbReference type="EMBL" id="KAF8819326.1"/>
    </source>
</evidence>
<keyword evidence="3" id="KW-0963">Cytoplasm</keyword>
<comment type="caution">
    <text evidence="7">The sequence shown here is derived from an EMBL/GenBank/DDBJ whole genome shotgun (WGS) entry which is preliminary data.</text>
</comment>
<evidence type="ECO:0000256" key="4">
    <source>
        <dbReference type="ARBA" id="ARBA00022753"/>
    </source>
</evidence>
<feature type="domain" description="BRO1" evidence="6">
    <location>
        <begin position="1"/>
        <end position="404"/>
    </location>
</feature>
<dbReference type="Pfam" id="PF13949">
    <property type="entry name" value="ALIX_LYPXL_bnd"/>
    <property type="match status" value="1"/>
</dbReference>
<dbReference type="Pfam" id="PF03097">
    <property type="entry name" value="BRO1"/>
    <property type="match status" value="1"/>
</dbReference>
<dbReference type="InterPro" id="IPR004328">
    <property type="entry name" value="BRO1_dom"/>
</dbReference>
<accession>A0ABQ7J5P3</accession>
<dbReference type="PANTHER" id="PTHR23030">
    <property type="entry name" value="PCD6 INTERACTING PROTEIN-RELATED"/>
    <property type="match status" value="1"/>
</dbReference>
<dbReference type="PROSITE" id="PS51180">
    <property type="entry name" value="BRO1"/>
    <property type="match status" value="1"/>
</dbReference>